<accession>A0A369ADE6</accession>
<sequence length="283" mass="33302">MKIYKGLFKRYKDQPNNEVFASFLFNSKNGENWETPFEAIANGTICKKEDWNFATEKFKKEYSNQKYPILTNFLNYTFLRAQELNLISYSFDGDKSCFNTGLQTYEEKDIFATFYKNKKSNEYDSPDWTFYTFAESYSGKLKPFEPCPDIATYIDDPSDLVFDFNLGDIDVNYKHIIEQNKERLPEALKSNDRLALVALKGSIESLKDRIRRNYKIAIPHWYEGKIQLLLPLNLLSDNNADLALVVDKDKERKKYFARTVLTMDMAYIDARLITRPDRDWLNP</sequence>
<dbReference type="Pfam" id="PF12873">
    <property type="entry name" value="DUF3825"/>
    <property type="match status" value="1"/>
</dbReference>
<dbReference type="RefSeq" id="WP_114300449.1">
    <property type="nucleotide sequence ID" value="NZ_QPJT01000054.1"/>
</dbReference>
<dbReference type="EMBL" id="QPJT01000054">
    <property type="protein sequence ID" value="RCX07390.1"/>
    <property type="molecule type" value="Genomic_DNA"/>
</dbReference>
<feature type="domain" description="DUF3825" evidence="1">
    <location>
        <begin position="46"/>
        <end position="280"/>
    </location>
</feature>
<evidence type="ECO:0000259" key="1">
    <source>
        <dbReference type="Pfam" id="PF12873"/>
    </source>
</evidence>
<keyword evidence="3" id="KW-1185">Reference proteome</keyword>
<dbReference type="AlphaFoldDB" id="A0A369ADE6"/>
<dbReference type="Proteomes" id="UP000253034">
    <property type="component" value="Unassembled WGS sequence"/>
</dbReference>
<reference evidence="2 3" key="1">
    <citation type="submission" date="2018-07" db="EMBL/GenBank/DDBJ databases">
        <title>Genomic Encyclopedia of Type Strains, Phase IV (KMG-IV): sequencing the most valuable type-strain genomes for metagenomic binning, comparative biology and taxonomic classification.</title>
        <authorList>
            <person name="Goeker M."/>
        </authorList>
    </citation>
    <scope>NUCLEOTIDE SEQUENCE [LARGE SCALE GENOMIC DNA]</scope>
    <source>
        <strain evidence="2 3">DSM 27016</strain>
    </source>
</reference>
<gene>
    <name evidence="2" type="ORF">DFR58_1547</name>
</gene>
<comment type="caution">
    <text evidence="2">The sequence shown here is derived from an EMBL/GenBank/DDBJ whole genome shotgun (WGS) entry which is preliminary data.</text>
</comment>
<evidence type="ECO:0000313" key="2">
    <source>
        <dbReference type="EMBL" id="RCX07390.1"/>
    </source>
</evidence>
<dbReference type="OrthoDB" id="5493836at2"/>
<name>A0A369ADE6_9FIRM</name>
<dbReference type="InterPro" id="IPR024437">
    <property type="entry name" value="DUF3825"/>
</dbReference>
<proteinExistence type="predicted"/>
<protein>
    <submittedName>
        <fullName evidence="2">Uncharacterized protein DUF3825</fullName>
    </submittedName>
</protein>
<evidence type="ECO:0000313" key="3">
    <source>
        <dbReference type="Proteomes" id="UP000253034"/>
    </source>
</evidence>
<organism evidence="2 3">
    <name type="scientific">Anaerobacterium chartisolvens</name>
    <dbReference type="NCBI Taxonomy" id="1297424"/>
    <lineage>
        <taxon>Bacteria</taxon>
        <taxon>Bacillati</taxon>
        <taxon>Bacillota</taxon>
        <taxon>Clostridia</taxon>
        <taxon>Eubacteriales</taxon>
        <taxon>Oscillospiraceae</taxon>
        <taxon>Anaerobacterium</taxon>
    </lineage>
</organism>